<feature type="transmembrane region" description="Helical" evidence="5">
    <location>
        <begin position="179"/>
        <end position="196"/>
    </location>
</feature>
<feature type="transmembrane region" description="Helical" evidence="5">
    <location>
        <begin position="71"/>
        <end position="90"/>
    </location>
</feature>
<sequence>MSSFKLIPYRLYLSQSTTWMHMLKAEIKIYLLTLLWIVVFIFSYYKLCILALSLILTGLTIRNKKNIFQKHLLQTLVMTVLTTCLSLSVVNSYKQYSQPQQLQDLSYYYKTENPYRYHDIQISNSCKTTKMQLRLALQPSLYFFITVYAIKLVMITTSPEVLVIAAYKSRIINTVFSNELLFTFLLSSHIISNVINKLDKVIQVASLRGNLNLCKSYRRLFMFSFLIFQAFFLETIKESREISQALYTRNLNQGNDNFLKIYTERFNINDWLSAITGTLYFIILYIV</sequence>
<evidence type="ECO:0000256" key="5">
    <source>
        <dbReference type="SAM" id="Phobius"/>
    </source>
</evidence>
<dbReference type="EMBL" id="KC904971">
    <property type="protein sequence ID" value="AGV01092.1"/>
    <property type="molecule type" value="Genomic_DNA"/>
</dbReference>
<dbReference type="GeneID" id="19221587"/>
<evidence type="ECO:0000256" key="3">
    <source>
        <dbReference type="ARBA" id="ARBA00022989"/>
    </source>
</evidence>
<keyword evidence="3 5" id="KW-1133">Transmembrane helix</keyword>
<keyword evidence="4 5" id="KW-0472">Membrane</keyword>
<accession>A0A023I7H6</accession>
<protein>
    <submittedName>
        <fullName evidence="6">Conserved hypothetical plastid protein 287</fullName>
    </submittedName>
</protein>
<organism evidence="6">
    <name type="scientific">Pyropia perforata</name>
    <name type="common">Red alga</name>
    <name type="synonym">Porphyra perforata</name>
    <dbReference type="NCBI Taxonomy" id="182771"/>
    <lineage>
        <taxon>Eukaryota</taxon>
        <taxon>Rhodophyta</taxon>
        <taxon>Bangiophyceae</taxon>
        <taxon>Bangiales</taxon>
        <taxon>Bangiaceae</taxon>
        <taxon>Pyropia</taxon>
    </lineage>
</organism>
<feature type="transmembrane region" description="Helical" evidence="5">
    <location>
        <begin position="268"/>
        <end position="286"/>
    </location>
</feature>
<dbReference type="AlphaFoldDB" id="A0A023I7H6"/>
<keyword evidence="6" id="KW-0934">Plastid</keyword>
<dbReference type="RefSeq" id="YP_009027523.1">
    <property type="nucleotide sequence ID" value="NC_024050.1"/>
</dbReference>
<keyword evidence="2 5" id="KW-0812">Transmembrane</keyword>
<reference evidence="6" key="1">
    <citation type="journal article" date="2014" name="Sci. Rep.">
        <title>Minimally destructive sampling of type specimens of Pyropia (Bangiales, Rhodophyta) recovers complete plastid and mitochondrial genomes.</title>
        <authorList>
            <person name="Hughey J.R."/>
            <person name="Gabrielson P.W."/>
            <person name="Rohmer L."/>
            <person name="Tortolani J."/>
            <person name="Silva M."/>
            <person name="Miller K.A."/>
            <person name="Young J.D."/>
            <person name="Martell C."/>
            <person name="Ruediger E."/>
        </authorList>
    </citation>
    <scope>NUCLEOTIDE SEQUENCE</scope>
    <source>
        <strain evidence="6">LD 13037</strain>
    </source>
</reference>
<evidence type="ECO:0000256" key="4">
    <source>
        <dbReference type="ARBA" id="ARBA00023136"/>
    </source>
</evidence>
<gene>
    <name evidence="6" type="primary">orf287</name>
</gene>
<dbReference type="PANTHER" id="PTHR33514">
    <property type="entry name" value="PROTEIN ABCI12, CHLOROPLASTIC"/>
    <property type="match status" value="1"/>
</dbReference>
<evidence type="ECO:0000256" key="1">
    <source>
        <dbReference type="ARBA" id="ARBA00004141"/>
    </source>
</evidence>
<evidence type="ECO:0000313" key="6">
    <source>
        <dbReference type="EMBL" id="AGV01092.1"/>
    </source>
</evidence>
<dbReference type="PANTHER" id="PTHR33514:SF13">
    <property type="entry name" value="PROTEIN ABCI12, CHLOROPLASTIC"/>
    <property type="match status" value="1"/>
</dbReference>
<comment type="subcellular location">
    <subcellularLocation>
        <location evidence="1">Membrane</location>
        <topology evidence="1">Multi-pass membrane protein</topology>
    </subcellularLocation>
</comment>
<geneLocation type="plastid" evidence="6"/>
<name>A0A023I7H6_PYRPE</name>
<dbReference type="EMBL" id="KJ776827">
    <property type="protein sequence ID" value="AIA19388.1"/>
    <property type="molecule type" value="Genomic_DNA"/>
</dbReference>
<dbReference type="GO" id="GO:0005886">
    <property type="term" value="C:plasma membrane"/>
    <property type="evidence" value="ECO:0007669"/>
    <property type="project" value="TreeGrafter"/>
</dbReference>
<proteinExistence type="predicted"/>
<feature type="transmembrane region" description="Helical" evidence="5">
    <location>
        <begin position="29"/>
        <end position="59"/>
    </location>
</feature>
<feature type="transmembrane region" description="Helical" evidence="5">
    <location>
        <begin position="141"/>
        <end position="167"/>
    </location>
</feature>
<evidence type="ECO:0000256" key="2">
    <source>
        <dbReference type="ARBA" id="ARBA00022692"/>
    </source>
</evidence>